<evidence type="ECO:0000313" key="3">
    <source>
        <dbReference type="Proteomes" id="UP000837857"/>
    </source>
</evidence>
<organism evidence="2 3">
    <name type="scientific">Iphiclides podalirius</name>
    <name type="common">scarce swallowtail</name>
    <dbReference type="NCBI Taxonomy" id="110791"/>
    <lineage>
        <taxon>Eukaryota</taxon>
        <taxon>Metazoa</taxon>
        <taxon>Ecdysozoa</taxon>
        <taxon>Arthropoda</taxon>
        <taxon>Hexapoda</taxon>
        <taxon>Insecta</taxon>
        <taxon>Pterygota</taxon>
        <taxon>Neoptera</taxon>
        <taxon>Endopterygota</taxon>
        <taxon>Lepidoptera</taxon>
        <taxon>Glossata</taxon>
        <taxon>Ditrysia</taxon>
        <taxon>Papilionoidea</taxon>
        <taxon>Papilionidae</taxon>
        <taxon>Papilioninae</taxon>
        <taxon>Iphiclides</taxon>
    </lineage>
</organism>
<dbReference type="InterPro" id="IPR048411">
    <property type="entry name" value="Htt_N_HEAT_rpt-1"/>
</dbReference>
<feature type="non-terminal residue" evidence="2">
    <location>
        <position position="832"/>
    </location>
</feature>
<proteinExistence type="predicted"/>
<dbReference type="EMBL" id="OW152838">
    <property type="protein sequence ID" value="CAH2059672.1"/>
    <property type="molecule type" value="Genomic_DNA"/>
</dbReference>
<dbReference type="PANTHER" id="PTHR10170">
    <property type="entry name" value="HUNTINGTON DISEASE PROTEIN"/>
    <property type="match status" value="1"/>
</dbReference>
<evidence type="ECO:0000256" key="1">
    <source>
        <dbReference type="SAM" id="MobiDB-lite"/>
    </source>
</evidence>
<dbReference type="PANTHER" id="PTHR10170:SF10">
    <property type="entry name" value="HUNTINGTIN"/>
    <property type="match status" value="1"/>
</dbReference>
<dbReference type="InterPro" id="IPR016024">
    <property type="entry name" value="ARM-type_fold"/>
</dbReference>
<protein>
    <recommendedName>
        <fullName evidence="4">Huntingtin</fullName>
    </recommendedName>
</protein>
<name>A0ABN8IKA6_9NEOP</name>
<dbReference type="InterPro" id="IPR011989">
    <property type="entry name" value="ARM-like"/>
</dbReference>
<keyword evidence="3" id="KW-1185">Reference proteome</keyword>
<feature type="region of interest" description="Disordered" evidence="1">
    <location>
        <begin position="618"/>
        <end position="658"/>
    </location>
</feature>
<feature type="compositionally biased region" description="Polar residues" evidence="1">
    <location>
        <begin position="568"/>
        <end position="580"/>
    </location>
</feature>
<sequence length="832" mass="90603">MNILEKAEKSLEFLKSNEGNAKRHELQAAAGTLGRCLGALGSRANCARHYANLLHSAVPVLLSLASNDSAEVRLVGDEALNRAVAGGFAFHSYKTNIILQNQIDWNRNARWIRAALSRICLGDCWLRPGVGKIRTQAQTLFPKLSQIIQHTNEIQLIVEALESNLPRILNALAEYTTDEEISDLLKALLSHVDLSEASVRRGIATCVAHLCSHREQLVTNILGRMYEQLWPIASSDNTIIGWFCVIKAMFQINDMHKFADSELFTVQDYLELYRLGVHYLEQTTVEHNVQNSIMECLAVLLAKADGDQVGALLQRSPRQVLLDGRRGEKTHSRNLSTVSAVSVRTAPSPLAEPREPELTFSGALQLGSLLQLATPSLSVEDLTIQTPDTPVSGEMQMPDADQLSKDLTEKLNEIEESNHCVGGMDMSHERVFKINIGSANDDDVVLKYLARLLISKFLLTGNRGGVIPDRSVRVSVKASALSCLSEILRIYPQIMTMYLDKDADMKLQHYSASSEGADFDHGGCNSEFVLERNVCYQDSITESGSQELQSSRSGPAAGEQRRQELAASGTSADTRMTGSGLTADSATTTNEPTTTGYPMSSSGGVCSSLDLDMRFDHFGDGGGQPELDVIKESGGGGRRSKKERDHAEPADEQKAQAPDFEFQHISDAFTLLEGHSDPQIRGLIRVCIGAYLDAALEQCYGDYARWRCYAALVADVADALAVDRLMGLVLKGLSDEVHSAVSQTLRWLSRATPHPPGVRPSGPAGCRLQQLLALSPGPLPCLRAAAVRQAFHTLSGLLREVQTNHGHPHSPVGRPRSEGQGGGGSSDCEHNT</sequence>
<feature type="compositionally biased region" description="Basic and acidic residues" evidence="1">
    <location>
        <begin position="642"/>
        <end position="654"/>
    </location>
</feature>
<evidence type="ECO:0000313" key="2">
    <source>
        <dbReference type="EMBL" id="CAH2059672.1"/>
    </source>
</evidence>
<dbReference type="InterPro" id="IPR028426">
    <property type="entry name" value="Huntingtin_fam"/>
</dbReference>
<feature type="region of interest" description="Disordered" evidence="1">
    <location>
        <begin position="803"/>
        <end position="832"/>
    </location>
</feature>
<dbReference type="Proteomes" id="UP000837857">
    <property type="component" value="Chromosome 26"/>
</dbReference>
<dbReference type="Gene3D" id="1.25.10.10">
    <property type="entry name" value="Leucine-rich Repeat Variant"/>
    <property type="match status" value="1"/>
</dbReference>
<dbReference type="SUPFAM" id="SSF48371">
    <property type="entry name" value="ARM repeat"/>
    <property type="match status" value="1"/>
</dbReference>
<accession>A0ABN8IKA6</accession>
<feature type="compositionally biased region" description="Polar residues" evidence="1">
    <location>
        <begin position="542"/>
        <end position="553"/>
    </location>
</feature>
<dbReference type="Pfam" id="PF20926">
    <property type="entry name" value="Htt_N-HEAT_1"/>
    <property type="match status" value="1"/>
</dbReference>
<gene>
    <name evidence="2" type="ORF">IPOD504_LOCUS10975</name>
</gene>
<feature type="region of interest" description="Disordered" evidence="1">
    <location>
        <begin position="542"/>
        <end position="602"/>
    </location>
</feature>
<feature type="compositionally biased region" description="Low complexity" evidence="1">
    <location>
        <begin position="582"/>
        <end position="595"/>
    </location>
</feature>
<evidence type="ECO:0008006" key="4">
    <source>
        <dbReference type="Google" id="ProtNLM"/>
    </source>
</evidence>
<reference evidence="2" key="1">
    <citation type="submission" date="2022-03" db="EMBL/GenBank/DDBJ databases">
        <authorList>
            <person name="Martin H S."/>
        </authorList>
    </citation>
    <scope>NUCLEOTIDE SEQUENCE</scope>
</reference>